<feature type="binding site" evidence="20">
    <location>
        <position position="347"/>
    </location>
    <ligand>
        <name>UDP-N-acetyl-alpha-D-glucosamine</name>
        <dbReference type="ChEBI" id="CHEBI:57705"/>
    </ligand>
</feature>
<feature type="binding site" evidence="20">
    <location>
        <position position="436"/>
    </location>
    <ligand>
        <name>acetyl-CoA</name>
        <dbReference type="ChEBI" id="CHEBI:57288"/>
    </ligand>
</feature>
<feature type="binding site" evidence="20">
    <location>
        <position position="419"/>
    </location>
    <ligand>
        <name>acetyl-CoA</name>
        <dbReference type="ChEBI" id="CHEBI:57288"/>
    </ligand>
</feature>
<feature type="binding site" evidence="20">
    <location>
        <position position="152"/>
    </location>
    <ligand>
        <name>UDP-N-acetyl-alpha-D-glucosamine</name>
        <dbReference type="ChEBI" id="CHEBI:57705"/>
    </ligand>
</feature>
<keyword evidence="4 20" id="KW-0963">Cytoplasm</keyword>
<keyword evidence="13 20" id="KW-0573">Peptidoglycan synthesis</keyword>
<keyword evidence="12 20" id="KW-0133">Cell shape</keyword>
<evidence type="ECO:0000256" key="6">
    <source>
        <dbReference type="ARBA" id="ARBA00022679"/>
    </source>
</evidence>
<feature type="binding site" evidence="20">
    <location>
        <position position="101"/>
    </location>
    <ligand>
        <name>Mg(2+)</name>
        <dbReference type="ChEBI" id="CHEBI:18420"/>
    </ligand>
</feature>
<dbReference type="NCBIfam" id="TIGR01173">
    <property type="entry name" value="glmU"/>
    <property type="match status" value="1"/>
</dbReference>
<keyword evidence="15 20" id="KW-0012">Acyltransferase</keyword>
<dbReference type="SUPFAM" id="SSF51161">
    <property type="entry name" value="Trimeric LpxA-like enzymes"/>
    <property type="match status" value="1"/>
</dbReference>
<dbReference type="InterPro" id="IPR056764">
    <property type="entry name" value="LbH_EIF2B3/5"/>
</dbReference>
<name>A0ABS4KJW6_9FIRM</name>
<feature type="domain" description="MobA-like NTP transferase" evidence="21">
    <location>
        <begin position="5"/>
        <end position="127"/>
    </location>
</feature>
<keyword evidence="8 20" id="KW-0479">Metal-binding</keyword>
<dbReference type="InterPro" id="IPR050065">
    <property type="entry name" value="GlmU-like"/>
</dbReference>
<feature type="binding site" evidence="20">
    <location>
        <position position="167"/>
    </location>
    <ligand>
        <name>UDP-N-acetyl-alpha-D-glucosamine</name>
        <dbReference type="ChEBI" id="CHEBI:57705"/>
    </ligand>
</feature>
<keyword evidence="14 20" id="KW-0511">Multifunctional enzyme</keyword>
<dbReference type="EMBL" id="JAGGLI010000020">
    <property type="protein sequence ID" value="MBP2028075.1"/>
    <property type="molecule type" value="Genomic_DNA"/>
</dbReference>
<dbReference type="PANTHER" id="PTHR43584:SF3">
    <property type="entry name" value="BIFUNCTIONAL PROTEIN GLMU"/>
    <property type="match status" value="1"/>
</dbReference>
<evidence type="ECO:0000256" key="18">
    <source>
        <dbReference type="ARBA" id="ARBA00048493"/>
    </source>
</evidence>
<evidence type="ECO:0000256" key="17">
    <source>
        <dbReference type="ARBA" id="ARBA00048247"/>
    </source>
</evidence>
<dbReference type="Pfam" id="PF25084">
    <property type="entry name" value="LbH_EIF2B"/>
    <property type="match status" value="1"/>
</dbReference>
<feature type="binding site" evidence="20">
    <location>
        <begin position="382"/>
        <end position="383"/>
    </location>
    <ligand>
        <name>acetyl-CoA</name>
        <dbReference type="ChEBI" id="CHEBI:57288"/>
    </ligand>
</feature>
<dbReference type="InterPro" id="IPR025877">
    <property type="entry name" value="MobA-like_NTP_Trfase"/>
</dbReference>
<evidence type="ECO:0000256" key="10">
    <source>
        <dbReference type="ARBA" id="ARBA00022842"/>
    </source>
</evidence>
<evidence type="ECO:0000256" key="4">
    <source>
        <dbReference type="ARBA" id="ARBA00022490"/>
    </source>
</evidence>
<comment type="caution">
    <text evidence="23">The sequence shown here is derived from an EMBL/GenBank/DDBJ whole genome shotgun (WGS) entry which is preliminary data.</text>
</comment>
<feature type="binding site" evidence="20">
    <location>
        <position position="224"/>
    </location>
    <ligand>
        <name>Mg(2+)</name>
        <dbReference type="ChEBI" id="CHEBI:18420"/>
    </ligand>
</feature>
<dbReference type="Gene3D" id="2.160.10.10">
    <property type="entry name" value="Hexapeptide repeat proteins"/>
    <property type="match status" value="1"/>
</dbReference>
<dbReference type="GO" id="GO:0003977">
    <property type="term" value="F:UDP-N-acetylglucosamine diphosphorylase activity"/>
    <property type="evidence" value="ECO:0007669"/>
    <property type="project" value="UniProtKB-EC"/>
</dbReference>
<dbReference type="InterPro" id="IPR011004">
    <property type="entry name" value="Trimer_LpxA-like_sf"/>
</dbReference>
<sequence>MNLKVVILAAGQGTRMKSKHPKVLHKVMGKAMLDHVIEECKDLSDSKPVVVIGHMAEALKDHLKDSADTVIQKEQLGTGHAVMMAVSHIKDEEPVLILCGDTPLIKKETLCAMAKLKAEGYSAVVMSSIIENPKGYGRILRDTEGEFLRIKEQKDADEEELKIREINAGMYIIDGKSLKENLQKLSSDNAQNEYYLTDVLEHIKKENKKIGIFIANENEILGVNSRVQLAQAEMEMKKNINTFHMENGVTLIDPENTYIDKEAVIGRDTIIYPNVRIIGKTIIGEDVTIRENTTIENSKIEDNVVIKSSTITESVVGENSTIGPYAYLRPKSIIGKNVKIGDFVEVKNAVIGNGSKASHLSYIGDADVGQNVNIGCGVVFVNYDGKNKHRSTVKDNAFIGSNCNVVAPVIIEEKAYIATGSTVTIDIPKDSLCVARAREVIKEGWTSKKGILSK</sequence>
<dbReference type="InterPro" id="IPR038009">
    <property type="entry name" value="GlmU_C_LbH"/>
</dbReference>
<comment type="similarity">
    <text evidence="3 20">In the N-terminal section; belongs to the N-acetylglucosamine-1-phosphate uridyltransferase family.</text>
</comment>
<evidence type="ECO:0000256" key="3">
    <source>
        <dbReference type="ARBA" id="ARBA00007947"/>
    </source>
</evidence>
<comment type="cofactor">
    <cofactor evidence="20">
        <name>Mg(2+)</name>
        <dbReference type="ChEBI" id="CHEBI:18420"/>
    </cofactor>
    <text evidence="20">Binds 1 Mg(2+) ion per subunit.</text>
</comment>
<evidence type="ECO:0000259" key="21">
    <source>
        <dbReference type="Pfam" id="PF12804"/>
    </source>
</evidence>
<keyword evidence="7 20" id="KW-0548">Nucleotidyltransferase</keyword>
<feature type="binding site" evidence="20">
    <location>
        <begin position="8"/>
        <end position="11"/>
    </location>
    <ligand>
        <name>UDP-N-acetyl-alpha-D-glucosamine</name>
        <dbReference type="ChEBI" id="CHEBI:57705"/>
    </ligand>
</feature>
<evidence type="ECO:0000256" key="13">
    <source>
        <dbReference type="ARBA" id="ARBA00022984"/>
    </source>
</evidence>
<dbReference type="InterPro" id="IPR005882">
    <property type="entry name" value="Bifunctional_GlmU"/>
</dbReference>
<feature type="region of interest" description="Pyrophosphorylase" evidence="20">
    <location>
        <begin position="1"/>
        <end position="226"/>
    </location>
</feature>
<feature type="binding site" evidence="20">
    <location>
        <position position="72"/>
    </location>
    <ligand>
        <name>UDP-N-acetyl-alpha-D-glucosamine</name>
        <dbReference type="ChEBI" id="CHEBI:57705"/>
    </ligand>
</feature>
<evidence type="ECO:0000256" key="11">
    <source>
        <dbReference type="ARBA" id="ARBA00022917"/>
    </source>
</evidence>
<dbReference type="Pfam" id="PF12804">
    <property type="entry name" value="NTP_transf_3"/>
    <property type="match status" value="1"/>
</dbReference>
<comment type="function">
    <text evidence="19 20">Catalyzes the last two sequential reactions in the de novo biosynthetic pathway for UDP-N-acetylglucosamine (UDP-GlcNAc). The C-terminal domain catalyzes the transfer of acetyl group from acetyl coenzyme A to glucosamine-1-phosphate (GlcN-1-P) to produce N-acetylglucosamine-1-phosphate (GlcNAc-1-P), which is converted into UDP-GlcNAc by the transfer of uridine 5-monophosphate (from uridine 5-triphosphate), a reaction catalyzed by the N-terminal domain.</text>
</comment>
<keyword evidence="5" id="KW-0396">Initiation factor</keyword>
<feature type="region of interest" description="N-acetyltransferase" evidence="20">
    <location>
        <begin position="248"/>
        <end position="454"/>
    </location>
</feature>
<evidence type="ECO:0000313" key="23">
    <source>
        <dbReference type="EMBL" id="MBP2028075.1"/>
    </source>
</evidence>
<comment type="caution">
    <text evidence="20">Lacks conserved residue(s) required for the propagation of feature annotation.</text>
</comment>
<feature type="binding site" evidence="20">
    <location>
        <position position="329"/>
    </location>
    <ligand>
        <name>UDP-N-acetyl-alpha-D-glucosamine</name>
        <dbReference type="ChEBI" id="CHEBI:57705"/>
    </ligand>
</feature>
<comment type="similarity">
    <text evidence="2 20">In the C-terminal section; belongs to the transferase hexapeptide repeat family.</text>
</comment>
<evidence type="ECO:0000256" key="9">
    <source>
        <dbReference type="ARBA" id="ARBA00022737"/>
    </source>
</evidence>
<feature type="binding site" evidence="20">
    <location>
        <begin position="77"/>
        <end position="78"/>
    </location>
    <ligand>
        <name>UDP-N-acetyl-alpha-D-glucosamine</name>
        <dbReference type="ChEBI" id="CHEBI:57705"/>
    </ligand>
</feature>
<dbReference type="GO" id="GO:0019134">
    <property type="term" value="F:glucosamine-1-phosphate N-acetyltransferase activity"/>
    <property type="evidence" value="ECO:0007669"/>
    <property type="project" value="UniProtKB-EC"/>
</dbReference>
<gene>
    <name evidence="20" type="primary">glmU</name>
    <name evidence="23" type="ORF">J2Z35_001874</name>
</gene>
<comment type="subunit">
    <text evidence="20">Homotrimer.</text>
</comment>
<comment type="catalytic activity">
    <reaction evidence="18 20">
        <text>N-acetyl-alpha-D-glucosamine 1-phosphate + UTP + H(+) = UDP-N-acetyl-alpha-D-glucosamine + diphosphate</text>
        <dbReference type="Rhea" id="RHEA:13509"/>
        <dbReference type="ChEBI" id="CHEBI:15378"/>
        <dbReference type="ChEBI" id="CHEBI:33019"/>
        <dbReference type="ChEBI" id="CHEBI:46398"/>
        <dbReference type="ChEBI" id="CHEBI:57705"/>
        <dbReference type="ChEBI" id="CHEBI:57776"/>
        <dbReference type="EC" id="2.7.7.23"/>
    </reaction>
</comment>
<dbReference type="PANTHER" id="PTHR43584">
    <property type="entry name" value="NUCLEOTIDYL TRANSFERASE"/>
    <property type="match status" value="1"/>
</dbReference>
<dbReference type="Gene3D" id="3.90.550.10">
    <property type="entry name" value="Spore Coat Polysaccharide Biosynthesis Protein SpsA, Chain A"/>
    <property type="match status" value="1"/>
</dbReference>
<comment type="subcellular location">
    <subcellularLocation>
        <location evidence="1">Cytoplasm</location>
        <location evidence="1">Cytosol</location>
    </subcellularLocation>
</comment>
<evidence type="ECO:0000256" key="12">
    <source>
        <dbReference type="ARBA" id="ARBA00022960"/>
    </source>
</evidence>
<evidence type="ECO:0000256" key="5">
    <source>
        <dbReference type="ARBA" id="ARBA00022540"/>
    </source>
</evidence>
<evidence type="ECO:0000256" key="14">
    <source>
        <dbReference type="ARBA" id="ARBA00023268"/>
    </source>
</evidence>
<evidence type="ECO:0000256" key="16">
    <source>
        <dbReference type="ARBA" id="ARBA00023316"/>
    </source>
</evidence>
<comment type="catalytic activity">
    <reaction evidence="17 20">
        <text>alpha-D-glucosamine 1-phosphate + acetyl-CoA = N-acetyl-alpha-D-glucosamine 1-phosphate + CoA + H(+)</text>
        <dbReference type="Rhea" id="RHEA:13725"/>
        <dbReference type="ChEBI" id="CHEBI:15378"/>
        <dbReference type="ChEBI" id="CHEBI:57287"/>
        <dbReference type="ChEBI" id="CHEBI:57288"/>
        <dbReference type="ChEBI" id="CHEBI:57776"/>
        <dbReference type="ChEBI" id="CHEBI:58516"/>
        <dbReference type="EC" id="2.3.1.157"/>
    </reaction>
</comment>
<comment type="pathway">
    <text evidence="20">Bacterial outer membrane biogenesis; LPS lipid A biosynthesis.</text>
</comment>
<dbReference type="InterPro" id="IPR029044">
    <property type="entry name" value="Nucleotide-diphossugar_trans"/>
</dbReference>
<feature type="active site" description="Proton acceptor" evidence="20">
    <location>
        <position position="359"/>
    </location>
</feature>
<proteinExistence type="inferred from homology"/>
<dbReference type="Proteomes" id="UP001314903">
    <property type="component" value="Unassembled WGS sequence"/>
</dbReference>
<evidence type="ECO:0000259" key="22">
    <source>
        <dbReference type="Pfam" id="PF25084"/>
    </source>
</evidence>
<feature type="binding site" evidence="20">
    <location>
        <position position="224"/>
    </location>
    <ligand>
        <name>UDP-N-acetyl-alpha-D-glucosamine</name>
        <dbReference type="ChEBI" id="CHEBI:57705"/>
    </ligand>
</feature>
<evidence type="ECO:0000256" key="19">
    <source>
        <dbReference type="ARBA" id="ARBA00049628"/>
    </source>
</evidence>
<evidence type="ECO:0000313" key="24">
    <source>
        <dbReference type="Proteomes" id="UP001314903"/>
    </source>
</evidence>
<evidence type="ECO:0000256" key="2">
    <source>
        <dbReference type="ARBA" id="ARBA00007707"/>
    </source>
</evidence>
<dbReference type="CDD" id="cd02540">
    <property type="entry name" value="GT2_GlmU_N_bac"/>
    <property type="match status" value="1"/>
</dbReference>
<keyword evidence="10 20" id="KW-0460">Magnesium</keyword>
<comment type="pathway">
    <text evidence="20">Nucleotide-sugar biosynthesis; UDP-N-acetyl-alpha-D-glucosamine biosynthesis; N-acetyl-alpha-D-glucosamine 1-phosphate from alpha-D-glucosamine 6-phosphate (route II): step 2/2.</text>
</comment>
<dbReference type="EC" id="2.3.1.157" evidence="20"/>
<dbReference type="NCBIfam" id="NF010934">
    <property type="entry name" value="PRK14354.1"/>
    <property type="match status" value="1"/>
</dbReference>
<reference evidence="23 24" key="1">
    <citation type="submission" date="2021-03" db="EMBL/GenBank/DDBJ databases">
        <title>Genomic Encyclopedia of Type Strains, Phase IV (KMG-IV): sequencing the most valuable type-strain genomes for metagenomic binning, comparative biology and taxonomic classification.</title>
        <authorList>
            <person name="Goeker M."/>
        </authorList>
    </citation>
    <scope>NUCLEOTIDE SEQUENCE [LARGE SCALE GENOMIC DNA]</scope>
    <source>
        <strain evidence="23 24">DSM 27512</strain>
    </source>
</reference>
<feature type="domain" description="EIF2B subunit epsilon/gamma LbH" evidence="22">
    <location>
        <begin position="255"/>
        <end position="345"/>
    </location>
</feature>
<feature type="region of interest" description="Linker" evidence="20">
    <location>
        <begin position="227"/>
        <end position="247"/>
    </location>
</feature>
<evidence type="ECO:0000256" key="20">
    <source>
        <dbReference type="HAMAP-Rule" id="MF_01631"/>
    </source>
</evidence>
<feature type="binding site" evidence="20">
    <location>
        <position position="373"/>
    </location>
    <ligand>
        <name>UDP-N-acetyl-alpha-D-glucosamine</name>
        <dbReference type="ChEBI" id="CHEBI:57705"/>
    </ligand>
</feature>
<keyword evidence="6 20" id="KW-0808">Transferase</keyword>
<dbReference type="SUPFAM" id="SSF53448">
    <property type="entry name" value="Nucleotide-diphospho-sugar transferases"/>
    <property type="match status" value="1"/>
</dbReference>
<keyword evidence="16 20" id="KW-0961">Cell wall biogenesis/degradation</keyword>
<protein>
    <recommendedName>
        <fullName evidence="20">Bifunctional protein GlmU</fullName>
    </recommendedName>
    <domain>
        <recommendedName>
            <fullName evidence="20">UDP-N-acetylglucosamine pyrophosphorylase</fullName>
            <ecNumber evidence="20">2.7.7.23</ecNumber>
        </recommendedName>
        <alternativeName>
            <fullName evidence="20">N-acetylglucosamine-1-phosphate uridyltransferase</fullName>
        </alternativeName>
    </domain>
    <domain>
        <recommendedName>
            <fullName evidence="20">Glucosamine-1-phosphate N-acetyltransferase</fullName>
            <ecNumber evidence="20">2.3.1.157</ecNumber>
        </recommendedName>
    </domain>
</protein>
<evidence type="ECO:0000256" key="8">
    <source>
        <dbReference type="ARBA" id="ARBA00022723"/>
    </source>
</evidence>
<comment type="pathway">
    <text evidence="20">Nucleotide-sugar biosynthesis; UDP-N-acetyl-alpha-D-glucosamine biosynthesis; UDP-N-acetyl-alpha-D-glucosamine from N-acetyl-alpha-D-glucosamine 1-phosphate: step 1/1.</text>
</comment>
<feature type="binding site" evidence="20">
    <location>
        <position position="401"/>
    </location>
    <ligand>
        <name>acetyl-CoA</name>
        <dbReference type="ChEBI" id="CHEBI:57288"/>
    </ligand>
</feature>
<evidence type="ECO:0000256" key="1">
    <source>
        <dbReference type="ARBA" id="ARBA00004514"/>
    </source>
</evidence>
<evidence type="ECO:0000256" key="15">
    <source>
        <dbReference type="ARBA" id="ARBA00023315"/>
    </source>
</evidence>
<feature type="binding site" evidence="20">
    <location>
        <position position="22"/>
    </location>
    <ligand>
        <name>UDP-N-acetyl-alpha-D-glucosamine</name>
        <dbReference type="ChEBI" id="CHEBI:57705"/>
    </ligand>
</feature>
<organism evidence="23 24">
    <name type="scientific">Acetoanaerobium pronyense</name>
    <dbReference type="NCBI Taxonomy" id="1482736"/>
    <lineage>
        <taxon>Bacteria</taxon>
        <taxon>Bacillati</taxon>
        <taxon>Bacillota</taxon>
        <taxon>Clostridia</taxon>
        <taxon>Peptostreptococcales</taxon>
        <taxon>Filifactoraceae</taxon>
        <taxon>Acetoanaerobium</taxon>
    </lineage>
</organism>
<evidence type="ECO:0000256" key="7">
    <source>
        <dbReference type="ARBA" id="ARBA00022695"/>
    </source>
</evidence>
<feature type="binding site" evidence="20">
    <location>
        <position position="137"/>
    </location>
    <ligand>
        <name>UDP-N-acetyl-alpha-D-glucosamine</name>
        <dbReference type="ChEBI" id="CHEBI:57705"/>
    </ligand>
</feature>
<keyword evidence="9 20" id="KW-0677">Repeat</keyword>
<dbReference type="CDD" id="cd03353">
    <property type="entry name" value="LbH_GlmU_C"/>
    <property type="match status" value="1"/>
</dbReference>
<dbReference type="RefSeq" id="WP_209661131.1">
    <property type="nucleotide sequence ID" value="NZ_JAGGLI010000020.1"/>
</dbReference>
<dbReference type="EC" id="2.7.7.23" evidence="20"/>
<keyword evidence="11" id="KW-0648">Protein biosynthesis</keyword>
<keyword evidence="24" id="KW-1185">Reference proteome</keyword>
<dbReference type="HAMAP" id="MF_01631">
    <property type="entry name" value="GlmU"/>
    <property type="match status" value="1"/>
</dbReference>
<accession>A0ABS4KJW6</accession>
<feature type="binding site" evidence="20">
    <location>
        <position position="362"/>
    </location>
    <ligand>
        <name>UDP-N-acetyl-alpha-D-glucosamine</name>
        <dbReference type="ChEBI" id="CHEBI:57705"/>
    </ligand>
</feature>